<dbReference type="PANTHER" id="PTHR24148:SF64">
    <property type="entry name" value="HETEROKARYON INCOMPATIBILITY DOMAIN-CONTAINING PROTEIN"/>
    <property type="match status" value="1"/>
</dbReference>
<comment type="caution">
    <text evidence="2">The sequence shown here is derived from an EMBL/GenBank/DDBJ whole genome shotgun (WGS) entry which is preliminary data.</text>
</comment>
<dbReference type="AlphaFoldDB" id="A0A8H3ZV08"/>
<proteinExistence type="predicted"/>
<dbReference type="EMBL" id="WOWK01000042">
    <property type="protein sequence ID" value="KAF0324640.1"/>
    <property type="molecule type" value="Genomic_DNA"/>
</dbReference>
<evidence type="ECO:0000313" key="3">
    <source>
        <dbReference type="Proteomes" id="UP000434172"/>
    </source>
</evidence>
<dbReference type="InterPro" id="IPR052895">
    <property type="entry name" value="HetReg/Transcr_Mod"/>
</dbReference>
<organism evidence="2 3">
    <name type="scientific">Colletotrichum asianum</name>
    <dbReference type="NCBI Taxonomy" id="702518"/>
    <lineage>
        <taxon>Eukaryota</taxon>
        <taxon>Fungi</taxon>
        <taxon>Dikarya</taxon>
        <taxon>Ascomycota</taxon>
        <taxon>Pezizomycotina</taxon>
        <taxon>Sordariomycetes</taxon>
        <taxon>Hypocreomycetidae</taxon>
        <taxon>Glomerellales</taxon>
        <taxon>Glomerellaceae</taxon>
        <taxon>Colletotrichum</taxon>
        <taxon>Colletotrichum gloeosporioides species complex</taxon>
    </lineage>
</organism>
<accession>A0A8H3ZV08</accession>
<dbReference type="PANTHER" id="PTHR24148">
    <property type="entry name" value="ANKYRIN REPEAT DOMAIN-CONTAINING PROTEIN 39 HOMOLOG-RELATED"/>
    <property type="match status" value="1"/>
</dbReference>
<dbReference type="Proteomes" id="UP000434172">
    <property type="component" value="Unassembled WGS sequence"/>
</dbReference>
<dbReference type="Pfam" id="PF06985">
    <property type="entry name" value="HET"/>
    <property type="match status" value="1"/>
</dbReference>
<feature type="domain" description="Heterokaryon incompatibility" evidence="1">
    <location>
        <begin position="9"/>
        <end position="84"/>
    </location>
</feature>
<protein>
    <recommendedName>
        <fullName evidence="1">Heterokaryon incompatibility domain-containing protein</fullName>
    </recommendedName>
</protein>
<reference evidence="2 3" key="1">
    <citation type="submission" date="2019-12" db="EMBL/GenBank/DDBJ databases">
        <title>A genome sequence resource for the geographically widespread anthracnose pathogen Colletotrichum asianum.</title>
        <authorList>
            <person name="Meng Y."/>
        </authorList>
    </citation>
    <scope>NUCLEOTIDE SEQUENCE [LARGE SCALE GENOMIC DNA]</scope>
    <source>
        <strain evidence="2 3">ICMP 18580</strain>
    </source>
</reference>
<name>A0A8H3ZV08_9PEZI</name>
<dbReference type="OrthoDB" id="2157530at2759"/>
<dbReference type="InterPro" id="IPR010730">
    <property type="entry name" value="HET"/>
</dbReference>
<gene>
    <name evidence="2" type="ORF">GQ607_008079</name>
</gene>
<keyword evidence="3" id="KW-1185">Reference proteome</keyword>
<sequence length="84" mass="9474">MSVIDSATFEAISYVWGTHSRNEIVICDGKRLKITKNLRTALQRVRLPGGTRRLWADSICINQEDPNERGHQVALMGDIYSKAT</sequence>
<evidence type="ECO:0000259" key="1">
    <source>
        <dbReference type="Pfam" id="PF06985"/>
    </source>
</evidence>
<evidence type="ECO:0000313" key="2">
    <source>
        <dbReference type="EMBL" id="KAF0324640.1"/>
    </source>
</evidence>